<dbReference type="SUPFAM" id="SSF53474">
    <property type="entry name" value="alpha/beta-Hydrolases"/>
    <property type="match status" value="1"/>
</dbReference>
<dbReference type="GO" id="GO:0052689">
    <property type="term" value="F:carboxylic ester hydrolase activity"/>
    <property type="evidence" value="ECO:0007669"/>
    <property type="project" value="TreeGrafter"/>
</dbReference>
<organism evidence="2 3">
    <name type="scientific">Cylindrotheca closterium</name>
    <dbReference type="NCBI Taxonomy" id="2856"/>
    <lineage>
        <taxon>Eukaryota</taxon>
        <taxon>Sar</taxon>
        <taxon>Stramenopiles</taxon>
        <taxon>Ochrophyta</taxon>
        <taxon>Bacillariophyta</taxon>
        <taxon>Bacillariophyceae</taxon>
        <taxon>Bacillariophycidae</taxon>
        <taxon>Bacillariales</taxon>
        <taxon>Bacillariaceae</taxon>
        <taxon>Cylindrotheca</taxon>
    </lineage>
</organism>
<sequence>MAAIEEREIPMPSRGENGKASIIISIPHDVSFKAEPTDESTYPFTLPPIILLHGSFHGAWCWDEHYIPYFAQLGYPVVALNFRGAGDNDATPTNRKITIQEHCEDLHCFLQQIPSLFIESETTSEVHAPPSEQASIAPIVKPILISHSFGGIVLMKYLEGDWKTKRQKTLSVLSLQCAPCRPVE</sequence>
<accession>A0AAD2FRJ1</accession>
<evidence type="ECO:0000313" key="3">
    <source>
        <dbReference type="Proteomes" id="UP001295423"/>
    </source>
</evidence>
<reference evidence="2" key="1">
    <citation type="submission" date="2023-08" db="EMBL/GenBank/DDBJ databases">
        <authorList>
            <person name="Audoor S."/>
            <person name="Bilcke G."/>
        </authorList>
    </citation>
    <scope>NUCLEOTIDE SEQUENCE</scope>
</reference>
<gene>
    <name evidence="2" type="ORF">CYCCA115_LOCUS12773</name>
</gene>
<dbReference type="InterPro" id="IPR000073">
    <property type="entry name" value="AB_hydrolase_1"/>
</dbReference>
<name>A0AAD2FRJ1_9STRA</name>
<protein>
    <recommendedName>
        <fullName evidence="1">AB hydrolase-1 domain-containing protein</fullName>
    </recommendedName>
</protein>
<dbReference type="GO" id="GO:0055088">
    <property type="term" value="P:lipid homeostasis"/>
    <property type="evidence" value="ECO:0007669"/>
    <property type="project" value="TreeGrafter"/>
</dbReference>
<dbReference type="GO" id="GO:0006654">
    <property type="term" value="P:phosphatidic acid biosynthetic process"/>
    <property type="evidence" value="ECO:0007669"/>
    <property type="project" value="TreeGrafter"/>
</dbReference>
<dbReference type="Gene3D" id="3.40.50.1820">
    <property type="entry name" value="alpha/beta hydrolase"/>
    <property type="match status" value="1"/>
</dbReference>
<dbReference type="PANTHER" id="PTHR42886:SF42">
    <property type="entry name" value="ALPHA_BETA-HYDROLASES SUPERFAMILY PROTEIN"/>
    <property type="match status" value="1"/>
</dbReference>
<keyword evidence="3" id="KW-1185">Reference proteome</keyword>
<dbReference type="Pfam" id="PF12697">
    <property type="entry name" value="Abhydrolase_6"/>
    <property type="match status" value="1"/>
</dbReference>
<dbReference type="Proteomes" id="UP001295423">
    <property type="component" value="Unassembled WGS sequence"/>
</dbReference>
<dbReference type="EMBL" id="CAKOGP040001770">
    <property type="protein sequence ID" value="CAJ1950820.1"/>
    <property type="molecule type" value="Genomic_DNA"/>
</dbReference>
<feature type="domain" description="AB hydrolase-1" evidence="1">
    <location>
        <begin position="49"/>
        <end position="157"/>
    </location>
</feature>
<comment type="caution">
    <text evidence="2">The sequence shown here is derived from an EMBL/GenBank/DDBJ whole genome shotgun (WGS) entry which is preliminary data.</text>
</comment>
<evidence type="ECO:0000313" key="2">
    <source>
        <dbReference type="EMBL" id="CAJ1950820.1"/>
    </source>
</evidence>
<dbReference type="InterPro" id="IPR029058">
    <property type="entry name" value="AB_hydrolase_fold"/>
</dbReference>
<dbReference type="AlphaFoldDB" id="A0AAD2FRJ1"/>
<dbReference type="PANTHER" id="PTHR42886">
    <property type="entry name" value="RE40534P-RELATED"/>
    <property type="match status" value="1"/>
</dbReference>
<evidence type="ECO:0000259" key="1">
    <source>
        <dbReference type="Pfam" id="PF12697"/>
    </source>
</evidence>
<proteinExistence type="predicted"/>
<dbReference type="GO" id="GO:0042171">
    <property type="term" value="F:lysophosphatidic acid acyltransferase activity"/>
    <property type="evidence" value="ECO:0007669"/>
    <property type="project" value="TreeGrafter"/>
</dbReference>